<keyword evidence="1" id="KW-0175">Coiled coil</keyword>
<dbReference type="STRING" id="39488.ERS852450_01369"/>
<feature type="coiled-coil region" evidence="1">
    <location>
        <begin position="47"/>
        <end position="88"/>
    </location>
</feature>
<dbReference type="KEGG" id="ehl:EHLA_3062"/>
<dbReference type="RefSeq" id="WP_096241318.1">
    <property type="nucleotide sequence ID" value="NZ_LT907978.1"/>
</dbReference>
<dbReference type="Pfam" id="PF04977">
    <property type="entry name" value="DivIC"/>
    <property type="match status" value="1"/>
</dbReference>
<protein>
    <submittedName>
        <fullName evidence="3">Septum formation initiator</fullName>
    </submittedName>
</protein>
<dbReference type="AlphaFoldDB" id="A0A285Q0T3"/>
<evidence type="ECO:0000256" key="1">
    <source>
        <dbReference type="SAM" id="Coils"/>
    </source>
</evidence>
<evidence type="ECO:0000313" key="4">
    <source>
        <dbReference type="Proteomes" id="UP000217549"/>
    </source>
</evidence>
<keyword evidence="4" id="KW-1185">Reference proteome</keyword>
<feature type="compositionally biased region" description="Basic and acidic residues" evidence="2">
    <location>
        <begin position="130"/>
        <end position="148"/>
    </location>
</feature>
<sequence>MKKIKKRKKQKNSKQFNRQFKKKFFTKKSAIIIICTVVILGAFGIGYQKVEKKAAKYQKTIDELKTDVKNIEQTNKTLEKENKGINTDEFKERIARERLGMIKEGEISLQEAKEGEEASTGISSEDTSEESSKESSEESSEESSKEETQTTESAGSETDTP</sequence>
<name>A0A285Q0T3_9FIRM</name>
<evidence type="ECO:0000256" key="2">
    <source>
        <dbReference type="SAM" id="MobiDB-lite"/>
    </source>
</evidence>
<evidence type="ECO:0000313" key="3">
    <source>
        <dbReference type="EMBL" id="SOB73610.1"/>
    </source>
</evidence>
<proteinExistence type="predicted"/>
<organism evidence="3 4">
    <name type="scientific">Anaerobutyricum hallii</name>
    <dbReference type="NCBI Taxonomy" id="39488"/>
    <lineage>
        <taxon>Bacteria</taxon>
        <taxon>Bacillati</taxon>
        <taxon>Bacillota</taxon>
        <taxon>Clostridia</taxon>
        <taxon>Lachnospirales</taxon>
        <taxon>Lachnospiraceae</taxon>
        <taxon>Anaerobutyricum</taxon>
    </lineage>
</organism>
<dbReference type="EMBL" id="LT907978">
    <property type="protein sequence ID" value="SOB73610.1"/>
    <property type="molecule type" value="Genomic_DNA"/>
</dbReference>
<dbReference type="InterPro" id="IPR007060">
    <property type="entry name" value="FtsL/DivIC"/>
</dbReference>
<reference evidence="4" key="1">
    <citation type="submission" date="2017-09" db="EMBL/GenBank/DDBJ databases">
        <authorList>
            <person name="Shetty A S."/>
        </authorList>
    </citation>
    <scope>NUCLEOTIDE SEQUENCE [LARGE SCALE GENOMIC DNA]</scope>
</reference>
<dbReference type="Proteomes" id="UP000217549">
    <property type="component" value="Chromosome I"/>
</dbReference>
<gene>
    <name evidence="3" type="ORF">EHLA_3062</name>
</gene>
<feature type="region of interest" description="Disordered" evidence="2">
    <location>
        <begin position="102"/>
        <end position="161"/>
    </location>
</feature>
<feature type="compositionally biased region" description="Basic and acidic residues" evidence="2">
    <location>
        <begin position="102"/>
        <end position="116"/>
    </location>
</feature>
<accession>A0A285Q0T3</accession>